<keyword evidence="1" id="KW-1133">Transmembrane helix</keyword>
<dbReference type="OMA" id="FRESGEC"/>
<protein>
    <recommendedName>
        <fullName evidence="2">DUF6533 domain-containing protein</fullName>
    </recommendedName>
</protein>
<dbReference type="AlphaFoldDB" id="M5G1D9"/>
<evidence type="ECO:0000259" key="2">
    <source>
        <dbReference type="Pfam" id="PF20151"/>
    </source>
</evidence>
<feature type="transmembrane region" description="Helical" evidence="1">
    <location>
        <begin position="176"/>
        <end position="195"/>
    </location>
</feature>
<sequence length="348" mass="39292">MSYPTYDPSLFGPEDQTLHTVFLSRYISLAGYSVLLLDLIITLPHEMSVVWPARWSIVKILFLITRYSVPPVITANIVGILGLTTSLTTTGMARLMAYYQLTALALFNVIVSLRLHALYGRRRDVFWALAVLLAFTYSAAIALASHFFGNVVFPTVAYTDVPNFDMCFATKWQGVWAVWVPATIYETILWGMTAYKTWQHWHVGRVPLRVALAGDGFLYHSCVLAVRILSVLTFGLSQSPSLMLFVVNFAFSIITTAASRMMLYLPSVQGMERWSQEQDTFRESGECSEWAISPDLALRARPKVNLWLADQGGRSFLEQVYQTTVDAETPEKPTLLYMDKFIVGHTRK</sequence>
<dbReference type="OrthoDB" id="3251775at2759"/>
<reference evidence="3 4" key="1">
    <citation type="journal article" date="2012" name="Science">
        <title>The Paleozoic origin of enzymatic lignin decomposition reconstructed from 31 fungal genomes.</title>
        <authorList>
            <person name="Floudas D."/>
            <person name="Binder M."/>
            <person name="Riley R."/>
            <person name="Barry K."/>
            <person name="Blanchette R.A."/>
            <person name="Henrissat B."/>
            <person name="Martinez A.T."/>
            <person name="Otillar R."/>
            <person name="Spatafora J.W."/>
            <person name="Yadav J.S."/>
            <person name="Aerts A."/>
            <person name="Benoit I."/>
            <person name="Boyd A."/>
            <person name="Carlson A."/>
            <person name="Copeland A."/>
            <person name="Coutinho P.M."/>
            <person name="de Vries R.P."/>
            <person name="Ferreira P."/>
            <person name="Findley K."/>
            <person name="Foster B."/>
            <person name="Gaskell J."/>
            <person name="Glotzer D."/>
            <person name="Gorecki P."/>
            <person name="Heitman J."/>
            <person name="Hesse C."/>
            <person name="Hori C."/>
            <person name="Igarashi K."/>
            <person name="Jurgens J.A."/>
            <person name="Kallen N."/>
            <person name="Kersten P."/>
            <person name="Kohler A."/>
            <person name="Kuees U."/>
            <person name="Kumar T.K.A."/>
            <person name="Kuo A."/>
            <person name="LaButti K."/>
            <person name="Larrondo L.F."/>
            <person name="Lindquist E."/>
            <person name="Ling A."/>
            <person name="Lombard V."/>
            <person name="Lucas S."/>
            <person name="Lundell T."/>
            <person name="Martin R."/>
            <person name="McLaughlin D.J."/>
            <person name="Morgenstern I."/>
            <person name="Morin E."/>
            <person name="Murat C."/>
            <person name="Nagy L.G."/>
            <person name="Nolan M."/>
            <person name="Ohm R.A."/>
            <person name="Patyshakuliyeva A."/>
            <person name="Rokas A."/>
            <person name="Ruiz-Duenas F.J."/>
            <person name="Sabat G."/>
            <person name="Salamov A."/>
            <person name="Samejima M."/>
            <person name="Schmutz J."/>
            <person name="Slot J.C."/>
            <person name="St John F."/>
            <person name="Stenlid J."/>
            <person name="Sun H."/>
            <person name="Sun S."/>
            <person name="Syed K."/>
            <person name="Tsang A."/>
            <person name="Wiebenga A."/>
            <person name="Young D."/>
            <person name="Pisabarro A."/>
            <person name="Eastwood D.C."/>
            <person name="Martin F."/>
            <person name="Cullen D."/>
            <person name="Grigoriev I.V."/>
            <person name="Hibbett D.S."/>
        </authorList>
    </citation>
    <scope>NUCLEOTIDE SEQUENCE [LARGE SCALE GENOMIC DNA]</scope>
    <source>
        <strain evidence="3 4">DJM-731 SS1</strain>
    </source>
</reference>
<dbReference type="Proteomes" id="UP000030653">
    <property type="component" value="Unassembled WGS sequence"/>
</dbReference>
<feature type="transmembrane region" description="Helical" evidence="1">
    <location>
        <begin position="125"/>
        <end position="148"/>
    </location>
</feature>
<dbReference type="HOGENOM" id="CLU_035509_1_4_1"/>
<organism evidence="3 4">
    <name type="scientific">Dacryopinax primogenitus (strain DJM 731)</name>
    <name type="common">Brown rot fungus</name>
    <dbReference type="NCBI Taxonomy" id="1858805"/>
    <lineage>
        <taxon>Eukaryota</taxon>
        <taxon>Fungi</taxon>
        <taxon>Dikarya</taxon>
        <taxon>Basidiomycota</taxon>
        <taxon>Agaricomycotina</taxon>
        <taxon>Dacrymycetes</taxon>
        <taxon>Dacrymycetales</taxon>
        <taxon>Dacrymycetaceae</taxon>
        <taxon>Dacryopinax</taxon>
    </lineage>
</organism>
<dbReference type="EMBL" id="JH795861">
    <property type="protein sequence ID" value="EJU02544.1"/>
    <property type="molecule type" value="Genomic_DNA"/>
</dbReference>
<dbReference type="RefSeq" id="XP_040629438.1">
    <property type="nucleotide sequence ID" value="XM_040768304.1"/>
</dbReference>
<accession>M5G1D9</accession>
<keyword evidence="4" id="KW-1185">Reference proteome</keyword>
<feature type="domain" description="DUF6533" evidence="2">
    <location>
        <begin position="26"/>
        <end position="70"/>
    </location>
</feature>
<feature type="transmembrane region" description="Helical" evidence="1">
    <location>
        <begin position="216"/>
        <end position="236"/>
    </location>
</feature>
<evidence type="ECO:0000256" key="1">
    <source>
        <dbReference type="SAM" id="Phobius"/>
    </source>
</evidence>
<name>M5G1D9_DACPD</name>
<evidence type="ECO:0000313" key="4">
    <source>
        <dbReference type="Proteomes" id="UP000030653"/>
    </source>
</evidence>
<keyword evidence="1" id="KW-0472">Membrane</keyword>
<feature type="transmembrane region" description="Helical" evidence="1">
    <location>
        <begin position="242"/>
        <end position="263"/>
    </location>
</feature>
<gene>
    <name evidence="3" type="ORF">DACRYDRAFT_106615</name>
</gene>
<feature type="transmembrane region" description="Helical" evidence="1">
    <location>
        <begin position="20"/>
        <end position="40"/>
    </location>
</feature>
<feature type="transmembrane region" description="Helical" evidence="1">
    <location>
        <begin position="95"/>
        <end position="113"/>
    </location>
</feature>
<keyword evidence="1" id="KW-0812">Transmembrane</keyword>
<dbReference type="Pfam" id="PF20151">
    <property type="entry name" value="DUF6533"/>
    <property type="match status" value="1"/>
</dbReference>
<dbReference type="GeneID" id="63683366"/>
<proteinExistence type="predicted"/>
<evidence type="ECO:0000313" key="3">
    <source>
        <dbReference type="EMBL" id="EJU02544.1"/>
    </source>
</evidence>
<dbReference type="InterPro" id="IPR045340">
    <property type="entry name" value="DUF6533"/>
</dbReference>